<keyword evidence="2" id="KW-0274">FAD</keyword>
<dbReference type="PANTHER" id="PTHR43539">
    <property type="entry name" value="FLAVIN-BINDING MONOOXYGENASE-LIKE PROTEIN (AFU_ORTHOLOGUE AFUA_4G09220)"/>
    <property type="match status" value="1"/>
</dbReference>
<sequence length="617" mass="68376">MYTAMVALFGRRGHSCSSSCATVTYKQVVRGIDGCIPLPITMPVDRFQVASSWLQQFGQSLQSGNTDATASCIHPNGYLRDILVFTWNNRCLHGRGKITAYLIDTLDKASITDLKLESRLGLAPEYGRLTDKLPLRAVSAGFTFQCKIGPGRGYFTLVPADFGEWKALAVMMALADIRGYEEVKPSESVWGGDLYWSDAISERRKFIEANPHVLIIGAGQTGLNVAARFQQMRINALVVETNHRVGDNWRKRYPALVLQTPNKYSSMLYQSYPDNWPELLPRDKMADWLEQYVSTQDLVVWTNSRPMPHPKYDDATKRWTVVVDRAGEHLTLHPAHIVVAAGALGAPRMPAVRDKDVFGGTVIHSSDYHGGRHFSGKRVVVVGAGNTAADICQDLTFHGAQSVTMVQRSKTWVASRDFLCTTLRCMYPPELDIEACDLMAMARPVALTRELEKRTAAQTLEQEKDTHRGLREAGFNLSFPDKGIFVLWYEGHGGLDAGCAELIRSGKVRVKQGAEVARFNAGSVMLTDGACLEADTVIFATSYEPITETMRSVFGDAVIDQVGPVWGLDEEGELRGCYRKTGHPGLWFAAGEWYLSRAFSKQLALEIVAIELGLLKI</sequence>
<evidence type="ECO:0000256" key="1">
    <source>
        <dbReference type="ARBA" id="ARBA00022630"/>
    </source>
</evidence>
<keyword evidence="5" id="KW-1185">Reference proteome</keyword>
<dbReference type="InterPro" id="IPR036188">
    <property type="entry name" value="FAD/NAD-bd_sf"/>
</dbReference>
<dbReference type="InterPro" id="IPR020946">
    <property type="entry name" value="Flavin_mOase-like"/>
</dbReference>
<protein>
    <submittedName>
        <fullName evidence="4">FAD/NAD-P-binding domain-containing protein</fullName>
    </submittedName>
</protein>
<dbReference type="GO" id="GO:0004499">
    <property type="term" value="F:N,N-dimethylaniline monooxygenase activity"/>
    <property type="evidence" value="ECO:0007669"/>
    <property type="project" value="InterPro"/>
</dbReference>
<keyword evidence="1" id="KW-0285">Flavoprotein</keyword>
<keyword evidence="3" id="KW-0560">Oxidoreductase</keyword>
<dbReference type="SUPFAM" id="SSF51905">
    <property type="entry name" value="FAD/NAD(P)-binding domain"/>
    <property type="match status" value="1"/>
</dbReference>
<dbReference type="InterPro" id="IPR050982">
    <property type="entry name" value="Auxin_biosynth/cation_transpt"/>
</dbReference>
<dbReference type="AlphaFoldDB" id="A0AAD6VSX9"/>
<dbReference type="Gene3D" id="3.50.50.60">
    <property type="entry name" value="FAD/NAD(P)-binding domain"/>
    <property type="match status" value="1"/>
</dbReference>
<dbReference type="EMBL" id="JARJCW010000008">
    <property type="protein sequence ID" value="KAJ7221633.1"/>
    <property type="molecule type" value="Genomic_DNA"/>
</dbReference>
<dbReference type="PANTHER" id="PTHR43539:SF68">
    <property type="entry name" value="FLAVIN-BINDING MONOOXYGENASE-LIKE PROTEIN (AFU_ORTHOLOGUE AFUA_4G09220)"/>
    <property type="match status" value="1"/>
</dbReference>
<evidence type="ECO:0000256" key="3">
    <source>
        <dbReference type="ARBA" id="ARBA00023002"/>
    </source>
</evidence>
<organism evidence="4 5">
    <name type="scientific">Mycena pura</name>
    <dbReference type="NCBI Taxonomy" id="153505"/>
    <lineage>
        <taxon>Eukaryota</taxon>
        <taxon>Fungi</taxon>
        <taxon>Dikarya</taxon>
        <taxon>Basidiomycota</taxon>
        <taxon>Agaricomycotina</taxon>
        <taxon>Agaricomycetes</taxon>
        <taxon>Agaricomycetidae</taxon>
        <taxon>Agaricales</taxon>
        <taxon>Marasmiineae</taxon>
        <taxon>Mycenaceae</taxon>
        <taxon>Mycena</taxon>
    </lineage>
</organism>
<comment type="caution">
    <text evidence="4">The sequence shown here is derived from an EMBL/GenBank/DDBJ whole genome shotgun (WGS) entry which is preliminary data.</text>
</comment>
<dbReference type="Proteomes" id="UP001219525">
    <property type="component" value="Unassembled WGS sequence"/>
</dbReference>
<dbReference type="GO" id="GO:0050660">
    <property type="term" value="F:flavin adenine dinucleotide binding"/>
    <property type="evidence" value="ECO:0007669"/>
    <property type="project" value="InterPro"/>
</dbReference>
<gene>
    <name evidence="4" type="ORF">GGX14DRAFT_430511</name>
</gene>
<proteinExistence type="predicted"/>
<reference evidence="4" key="1">
    <citation type="submission" date="2023-03" db="EMBL/GenBank/DDBJ databases">
        <title>Massive genome expansion in bonnet fungi (Mycena s.s.) driven by repeated elements and novel gene families across ecological guilds.</title>
        <authorList>
            <consortium name="Lawrence Berkeley National Laboratory"/>
            <person name="Harder C.B."/>
            <person name="Miyauchi S."/>
            <person name="Viragh M."/>
            <person name="Kuo A."/>
            <person name="Thoen E."/>
            <person name="Andreopoulos B."/>
            <person name="Lu D."/>
            <person name="Skrede I."/>
            <person name="Drula E."/>
            <person name="Henrissat B."/>
            <person name="Morin E."/>
            <person name="Kohler A."/>
            <person name="Barry K."/>
            <person name="LaButti K."/>
            <person name="Morin E."/>
            <person name="Salamov A."/>
            <person name="Lipzen A."/>
            <person name="Mereny Z."/>
            <person name="Hegedus B."/>
            <person name="Baldrian P."/>
            <person name="Stursova M."/>
            <person name="Weitz H."/>
            <person name="Taylor A."/>
            <person name="Grigoriev I.V."/>
            <person name="Nagy L.G."/>
            <person name="Martin F."/>
            <person name="Kauserud H."/>
        </authorList>
    </citation>
    <scope>NUCLEOTIDE SEQUENCE</scope>
    <source>
        <strain evidence="4">9144</strain>
    </source>
</reference>
<dbReference type="Pfam" id="PF00743">
    <property type="entry name" value="FMO-like"/>
    <property type="match status" value="1"/>
</dbReference>
<evidence type="ECO:0000313" key="4">
    <source>
        <dbReference type="EMBL" id="KAJ7221633.1"/>
    </source>
</evidence>
<evidence type="ECO:0000313" key="5">
    <source>
        <dbReference type="Proteomes" id="UP001219525"/>
    </source>
</evidence>
<accession>A0AAD6VSX9</accession>
<evidence type="ECO:0000256" key="2">
    <source>
        <dbReference type="ARBA" id="ARBA00022827"/>
    </source>
</evidence>
<dbReference type="GO" id="GO:0050661">
    <property type="term" value="F:NADP binding"/>
    <property type="evidence" value="ECO:0007669"/>
    <property type="project" value="InterPro"/>
</dbReference>
<dbReference type="PRINTS" id="PR00469">
    <property type="entry name" value="PNDRDTASEII"/>
</dbReference>
<name>A0AAD6VSX9_9AGAR</name>